<reference evidence="2" key="1">
    <citation type="journal article" date="2019" name="Int. J. Syst. Evol. Microbiol.">
        <title>The Global Catalogue of Microorganisms (GCM) 10K type strain sequencing project: providing services to taxonomists for standard genome sequencing and annotation.</title>
        <authorList>
            <consortium name="The Broad Institute Genomics Platform"/>
            <consortium name="The Broad Institute Genome Sequencing Center for Infectious Disease"/>
            <person name="Wu L."/>
            <person name="Ma J."/>
        </authorList>
    </citation>
    <scope>NUCLEOTIDE SEQUENCE [LARGE SCALE GENOMIC DNA]</scope>
    <source>
        <strain evidence="2">JCM 18053</strain>
    </source>
</reference>
<evidence type="ECO:0000313" key="1">
    <source>
        <dbReference type="EMBL" id="GAA5149939.1"/>
    </source>
</evidence>
<comment type="caution">
    <text evidence="1">The sequence shown here is derived from an EMBL/GenBank/DDBJ whole genome shotgun (WGS) entry which is preliminary data.</text>
</comment>
<protein>
    <submittedName>
        <fullName evidence="1">Uncharacterized protein</fullName>
    </submittedName>
</protein>
<accession>A0ABP9PTE3</accession>
<dbReference type="Proteomes" id="UP001499852">
    <property type="component" value="Unassembled WGS sequence"/>
</dbReference>
<gene>
    <name evidence="1" type="ORF">GCM10023213_48280</name>
</gene>
<organism evidence="1 2">
    <name type="scientific">Prosthecobacter algae</name>
    <dbReference type="NCBI Taxonomy" id="1144682"/>
    <lineage>
        <taxon>Bacteria</taxon>
        <taxon>Pseudomonadati</taxon>
        <taxon>Verrucomicrobiota</taxon>
        <taxon>Verrucomicrobiia</taxon>
        <taxon>Verrucomicrobiales</taxon>
        <taxon>Verrucomicrobiaceae</taxon>
        <taxon>Prosthecobacter</taxon>
    </lineage>
</organism>
<name>A0ABP9PTE3_9BACT</name>
<evidence type="ECO:0000313" key="2">
    <source>
        <dbReference type="Proteomes" id="UP001499852"/>
    </source>
</evidence>
<proteinExistence type="predicted"/>
<keyword evidence="2" id="KW-1185">Reference proteome</keyword>
<dbReference type="EMBL" id="BAABIA010000016">
    <property type="protein sequence ID" value="GAA5149939.1"/>
    <property type="molecule type" value="Genomic_DNA"/>
</dbReference>
<sequence length="163" mass="17739">MRVTANVMAGHLRPGEPVVVLVAKGIGSTQPYEFRDRDGRSYLMGWDLKADGHVLRVPWHLWMGNGARLANAMMDQRRLAFAMVVLVELPEVEAKEGGDTARGNDVLHPSELVDLLKGGAVRLKTAAHLLNLTEEGLRAELARPDCPAVLGTGGWVRVKISAL</sequence>